<proteinExistence type="predicted"/>
<dbReference type="Proteomes" id="UP000076532">
    <property type="component" value="Unassembled WGS sequence"/>
</dbReference>
<reference evidence="1 2" key="1">
    <citation type="journal article" date="2016" name="Mol. Biol. Evol.">
        <title>Comparative Genomics of Early-Diverging Mushroom-Forming Fungi Provides Insights into the Origins of Lignocellulose Decay Capabilities.</title>
        <authorList>
            <person name="Nagy L.G."/>
            <person name="Riley R."/>
            <person name="Tritt A."/>
            <person name="Adam C."/>
            <person name="Daum C."/>
            <person name="Floudas D."/>
            <person name="Sun H."/>
            <person name="Yadav J.S."/>
            <person name="Pangilinan J."/>
            <person name="Larsson K.H."/>
            <person name="Matsuura K."/>
            <person name="Barry K."/>
            <person name="Labutti K."/>
            <person name="Kuo R."/>
            <person name="Ohm R.A."/>
            <person name="Bhattacharya S.S."/>
            <person name="Shirouzu T."/>
            <person name="Yoshinaga Y."/>
            <person name="Martin F.M."/>
            <person name="Grigoriev I.V."/>
            <person name="Hibbett D.S."/>
        </authorList>
    </citation>
    <scope>NUCLEOTIDE SEQUENCE [LARGE SCALE GENOMIC DNA]</scope>
    <source>
        <strain evidence="1 2">CBS 109695</strain>
    </source>
</reference>
<keyword evidence="2" id="KW-1185">Reference proteome</keyword>
<gene>
    <name evidence="1" type="ORF">FIBSPDRAFT_907936</name>
</gene>
<evidence type="ECO:0000313" key="1">
    <source>
        <dbReference type="EMBL" id="KZP30813.1"/>
    </source>
</evidence>
<evidence type="ECO:0008006" key="3">
    <source>
        <dbReference type="Google" id="ProtNLM"/>
    </source>
</evidence>
<evidence type="ECO:0000313" key="2">
    <source>
        <dbReference type="Proteomes" id="UP000076532"/>
    </source>
</evidence>
<dbReference type="OrthoDB" id="2570975at2759"/>
<sequence length="265" mass="28664">MTPITLPKYLARPDYKEISLANIAALDPELKDVPLHYIQEGLETTGPAMMQVLASVEATPVKNALPMELSILINDLTCDLPTHMLAVYSRQSSHSPNPTRRVTLFPTHAIVMSLHCANLPSLPKSRPCEPDTIGQMTVPVVPLCIPSPETFSPLSAYLYTKDAQHLLSTLLPSGLSTPPHILSLDSDPDSAEFTQFSSKLRATYTAPALLTHAMAINGLWRNVVALGIFDERLWEALDIAWAAVLGALEGGNQPTPSAAPDATKL</sequence>
<dbReference type="AlphaFoldDB" id="A0A166TNS2"/>
<organism evidence="1 2">
    <name type="scientific">Athelia psychrophila</name>
    <dbReference type="NCBI Taxonomy" id="1759441"/>
    <lineage>
        <taxon>Eukaryota</taxon>
        <taxon>Fungi</taxon>
        <taxon>Dikarya</taxon>
        <taxon>Basidiomycota</taxon>
        <taxon>Agaricomycotina</taxon>
        <taxon>Agaricomycetes</taxon>
        <taxon>Agaricomycetidae</taxon>
        <taxon>Atheliales</taxon>
        <taxon>Atheliaceae</taxon>
        <taxon>Athelia</taxon>
    </lineage>
</organism>
<dbReference type="EMBL" id="KV417492">
    <property type="protein sequence ID" value="KZP30813.1"/>
    <property type="molecule type" value="Genomic_DNA"/>
</dbReference>
<name>A0A166TNS2_9AGAM</name>
<protein>
    <recommendedName>
        <fullName evidence="3">Clp1-like protein</fullName>
    </recommendedName>
</protein>
<accession>A0A166TNS2</accession>